<dbReference type="AlphaFoldDB" id="A0A232EP11"/>
<organism evidence="1 2">
    <name type="scientific">Trichomalopsis sarcophagae</name>
    <dbReference type="NCBI Taxonomy" id="543379"/>
    <lineage>
        <taxon>Eukaryota</taxon>
        <taxon>Metazoa</taxon>
        <taxon>Ecdysozoa</taxon>
        <taxon>Arthropoda</taxon>
        <taxon>Hexapoda</taxon>
        <taxon>Insecta</taxon>
        <taxon>Pterygota</taxon>
        <taxon>Neoptera</taxon>
        <taxon>Endopterygota</taxon>
        <taxon>Hymenoptera</taxon>
        <taxon>Apocrita</taxon>
        <taxon>Proctotrupomorpha</taxon>
        <taxon>Chalcidoidea</taxon>
        <taxon>Pteromalidae</taxon>
        <taxon>Pteromalinae</taxon>
        <taxon>Trichomalopsis</taxon>
    </lineage>
</organism>
<proteinExistence type="predicted"/>
<dbReference type="Proteomes" id="UP000215335">
    <property type="component" value="Unassembled WGS sequence"/>
</dbReference>
<sequence length="128" mass="14523">CFYDEHLQAFKIYDLNHFEWDIVEEEDFCERHIANLKGQEECIAPYPFSVASEIQDEVDTVHPGHQVPQGALPSLYSCAATSKTPNQRVTTKKLLIFRETLGDDVATAHPGHQEIETPILNLKSATFH</sequence>
<accession>A0A232EP11</accession>
<gene>
    <name evidence="1" type="ORF">TSAR_003242</name>
</gene>
<comment type="caution">
    <text evidence="1">The sequence shown here is derived from an EMBL/GenBank/DDBJ whole genome shotgun (WGS) entry which is preliminary data.</text>
</comment>
<dbReference type="EMBL" id="NNAY01003025">
    <property type="protein sequence ID" value="OXU20095.1"/>
    <property type="molecule type" value="Genomic_DNA"/>
</dbReference>
<name>A0A232EP11_9HYME</name>
<reference evidence="1 2" key="1">
    <citation type="journal article" date="2017" name="Curr. Biol.">
        <title>The Evolution of Venom by Co-option of Single-Copy Genes.</title>
        <authorList>
            <person name="Martinson E.O."/>
            <person name="Mrinalini"/>
            <person name="Kelkar Y.D."/>
            <person name="Chang C.H."/>
            <person name="Werren J.H."/>
        </authorList>
    </citation>
    <scope>NUCLEOTIDE SEQUENCE [LARGE SCALE GENOMIC DNA]</scope>
    <source>
        <strain evidence="1 2">Alberta</strain>
        <tissue evidence="1">Whole body</tissue>
    </source>
</reference>
<evidence type="ECO:0000313" key="1">
    <source>
        <dbReference type="EMBL" id="OXU20095.1"/>
    </source>
</evidence>
<feature type="non-terminal residue" evidence="1">
    <location>
        <position position="1"/>
    </location>
</feature>
<protein>
    <submittedName>
        <fullName evidence="1">Uncharacterized protein</fullName>
    </submittedName>
</protein>
<keyword evidence="2" id="KW-1185">Reference proteome</keyword>
<evidence type="ECO:0000313" key="2">
    <source>
        <dbReference type="Proteomes" id="UP000215335"/>
    </source>
</evidence>